<evidence type="ECO:0000313" key="3">
    <source>
        <dbReference type="Proteomes" id="UP000216429"/>
    </source>
</evidence>
<dbReference type="RefSeq" id="WP_094814986.1">
    <property type="nucleotide sequence ID" value="NZ_NEVU01000003.1"/>
</dbReference>
<dbReference type="OrthoDB" id="1164967at2"/>
<dbReference type="Proteomes" id="UP000216429">
    <property type="component" value="Unassembled WGS sequence"/>
</dbReference>
<organism evidence="2 3">
    <name type="scientific">Bordetella genomosp. 12</name>
    <dbReference type="NCBI Taxonomy" id="463035"/>
    <lineage>
        <taxon>Bacteria</taxon>
        <taxon>Pseudomonadati</taxon>
        <taxon>Pseudomonadota</taxon>
        <taxon>Betaproteobacteria</taxon>
        <taxon>Burkholderiales</taxon>
        <taxon>Alcaligenaceae</taxon>
        <taxon>Bordetella</taxon>
    </lineage>
</organism>
<proteinExistence type="inferred from homology"/>
<reference evidence="3" key="1">
    <citation type="submission" date="2017-05" db="EMBL/GenBank/DDBJ databases">
        <title>Complete and WGS of Bordetella genogroups.</title>
        <authorList>
            <person name="Spilker T."/>
            <person name="Lipuma J."/>
        </authorList>
    </citation>
    <scope>NUCLEOTIDE SEQUENCE [LARGE SCALE GENOMIC DNA]</scope>
    <source>
        <strain evidence="3">AU6712</strain>
    </source>
</reference>
<keyword evidence="3" id="KW-1185">Reference proteome</keyword>
<name>A0A261VBK0_9BORD</name>
<evidence type="ECO:0000256" key="1">
    <source>
        <dbReference type="ARBA" id="ARBA00008618"/>
    </source>
</evidence>
<evidence type="ECO:0000313" key="2">
    <source>
        <dbReference type="EMBL" id="OZI71375.1"/>
    </source>
</evidence>
<dbReference type="AlphaFoldDB" id="A0A261VBK0"/>
<sequence length="142" mass="16484">MSNINVETESPIITAQRVEDDKRMDFLPKAFGADYLQGERLVFSWLRELSDDYQGGYWHYYWLSNGAFYMAPDITSKLRLVWANNFFDSEMSADAAGIVATFYGLNHLTSITFNEMLVDRYYGLRAYTDQHPEASLIWHAID</sequence>
<gene>
    <name evidence="2" type="ORF">CAL22_16195</name>
</gene>
<comment type="similarity">
    <text evidence="1">Belongs to the antirestriction protein family.</text>
</comment>
<dbReference type="Gene3D" id="3.30.70.3580">
    <property type="entry name" value="Antirestriction protein"/>
    <property type="match status" value="1"/>
</dbReference>
<dbReference type="InterPro" id="IPR042297">
    <property type="entry name" value="Antirestriction_sf"/>
</dbReference>
<comment type="caution">
    <text evidence="2">The sequence shown here is derived from an EMBL/GenBank/DDBJ whole genome shotgun (WGS) entry which is preliminary data.</text>
</comment>
<accession>A0A261VBK0</accession>
<dbReference type="EMBL" id="NEVU01000003">
    <property type="protein sequence ID" value="OZI71375.1"/>
    <property type="molecule type" value="Genomic_DNA"/>
</dbReference>
<evidence type="ECO:0008006" key="4">
    <source>
        <dbReference type="Google" id="ProtNLM"/>
    </source>
</evidence>
<dbReference type="InterPro" id="IPR004914">
    <property type="entry name" value="Antirestrict"/>
</dbReference>
<dbReference type="Pfam" id="PF03230">
    <property type="entry name" value="Antirestrict"/>
    <property type="match status" value="1"/>
</dbReference>
<protein>
    <recommendedName>
        <fullName evidence="4">Antirestriction protein</fullName>
    </recommendedName>
</protein>